<dbReference type="PANTHER" id="PTHR12072">
    <property type="entry name" value="CWF19, CELL CYCLE CONTROL PROTEIN"/>
    <property type="match status" value="1"/>
</dbReference>
<dbReference type="GO" id="GO:0000398">
    <property type="term" value="P:mRNA splicing, via spliceosome"/>
    <property type="evidence" value="ECO:0007669"/>
    <property type="project" value="TreeGrafter"/>
</dbReference>
<dbReference type="SUPFAM" id="SSF54197">
    <property type="entry name" value="HIT-like"/>
    <property type="match status" value="1"/>
</dbReference>
<feature type="domain" description="Cwf19-like C-terminal" evidence="4">
    <location>
        <begin position="524"/>
        <end position="647"/>
    </location>
</feature>
<comment type="similarity">
    <text evidence="1">Belongs to the CWF19 family.</text>
</comment>
<feature type="region of interest" description="Disordered" evidence="2">
    <location>
        <begin position="185"/>
        <end position="453"/>
    </location>
</feature>
<feature type="compositionally biased region" description="Basic and acidic residues" evidence="2">
    <location>
        <begin position="331"/>
        <end position="340"/>
    </location>
</feature>
<evidence type="ECO:0008006" key="7">
    <source>
        <dbReference type="Google" id="ProtNLM"/>
    </source>
</evidence>
<feature type="compositionally biased region" description="Polar residues" evidence="2">
    <location>
        <begin position="360"/>
        <end position="372"/>
    </location>
</feature>
<dbReference type="PANTHER" id="PTHR12072:SF5">
    <property type="entry name" value="CWF19-LIKE PROTEIN 2"/>
    <property type="match status" value="1"/>
</dbReference>
<dbReference type="InterPro" id="IPR006768">
    <property type="entry name" value="Cwf19-like_C_dom-1"/>
</dbReference>
<dbReference type="InterPro" id="IPR040194">
    <property type="entry name" value="Cwf19-like"/>
</dbReference>
<sequence>MEDTREKKHHKSSGKHKHKKSKKHKHKKEKHSSSSGSDSDNGAVEWVEAPAPKVEKRESWMQDESFVPTLTREQMTSGLTSREKKRQAEAKKKEEEKEFMKSRELNPNWDKSGTGLPQEDKPHDETPRLPNHSVGDGGYGHLVKARQRLREQADREGRSMEDVAVERWGSLATLDAMIVEAEERMHQLSGNRHRNDRGSPDYRHEKSYKFQKPSNYDRHHRKSKNNVYSSRRSTSSSSSHYRDNSPDKEYSSRENDNRKTSASSSLYRDKSPDRKSSEVQREETSRQPAWKKVKPVEGGERKHHGSSSEKGNSETSSPSSSLYIGKSPHRKSFEMQRETARQPAWKKVADAENKHEASEHSNSPESPKMPSSNKEDTSNKSFNQLAAKRMRDALLGNSKPTPRDEETVHNKPRETHRVMLTKIDSSGQQRPVTSSREESGFERKTDRKQKRHKYFDDSSKYSLNQMFEREKLTTTEDNIEMYMEVSAQCDDSLEDNETSDISKKAIQKMGHTNQEEKDIKKAIHQHQKLNLALEKCQYCLDQPNMKQHLIVTIQEQVFVCIPNFQTLTEGHCLIVPKRHVPSFLALDEDEWNGFQEALSSVRRLFRARGKSVLCMETSLNFGRCPHAYAECIPVPEEEGDLAPLYFKKSILESEEEWTHNVKLVDLTKKGLRRSIPKNLPYFAIFFDPAVHGGYAHVIEDEKAFPRNFGKEVVGGILDVNYNLYKNTQEDSIKKLKEAAHLTKIWNFLFKYINYHSA</sequence>
<dbReference type="InterPro" id="IPR036265">
    <property type="entry name" value="HIT-like_sf"/>
</dbReference>
<proteinExistence type="inferred from homology"/>
<feature type="compositionally biased region" description="Basic and acidic residues" evidence="2">
    <location>
        <begin position="148"/>
        <end position="165"/>
    </location>
</feature>
<feature type="region of interest" description="Disordered" evidence="2">
    <location>
        <begin position="1"/>
        <end position="167"/>
    </location>
</feature>
<feature type="compositionally biased region" description="Low complexity" evidence="2">
    <location>
        <begin position="229"/>
        <end position="239"/>
    </location>
</feature>
<accession>A0AAV6VA36</accession>
<feature type="compositionally biased region" description="Basic and acidic residues" evidence="2">
    <location>
        <begin position="435"/>
        <end position="445"/>
    </location>
</feature>
<dbReference type="Pfam" id="PF04676">
    <property type="entry name" value="CwfJ_C_2"/>
    <property type="match status" value="1"/>
</dbReference>
<feature type="compositionally biased region" description="Basic residues" evidence="2">
    <location>
        <begin position="7"/>
        <end position="30"/>
    </location>
</feature>
<dbReference type="Pfam" id="PF04677">
    <property type="entry name" value="CwfJ_C_1"/>
    <property type="match status" value="1"/>
</dbReference>
<reference evidence="5 6" key="1">
    <citation type="journal article" date="2022" name="Nat. Ecol. Evol.">
        <title>A masculinizing supergene underlies an exaggerated male reproductive morph in a spider.</title>
        <authorList>
            <person name="Hendrickx F."/>
            <person name="De Corte Z."/>
            <person name="Sonet G."/>
            <person name="Van Belleghem S.M."/>
            <person name="Kostlbacher S."/>
            <person name="Vangestel C."/>
        </authorList>
    </citation>
    <scope>NUCLEOTIDE SEQUENCE [LARGE SCALE GENOMIC DNA]</scope>
    <source>
        <strain evidence="5">W744_W776</strain>
    </source>
</reference>
<evidence type="ECO:0000259" key="4">
    <source>
        <dbReference type="Pfam" id="PF04677"/>
    </source>
</evidence>
<feature type="domain" description="Cwf19-like protein C-terminal" evidence="3">
    <location>
        <begin position="656"/>
        <end position="745"/>
    </location>
</feature>
<name>A0AAV6VA36_9ARAC</name>
<evidence type="ECO:0000259" key="3">
    <source>
        <dbReference type="Pfam" id="PF04676"/>
    </source>
</evidence>
<feature type="compositionally biased region" description="Polar residues" evidence="2">
    <location>
        <begin position="423"/>
        <end position="434"/>
    </location>
</feature>
<feature type="compositionally biased region" description="Basic and acidic residues" evidence="2">
    <location>
        <begin position="401"/>
        <end position="417"/>
    </location>
</feature>
<feature type="compositionally biased region" description="Basic and acidic residues" evidence="2">
    <location>
        <begin position="86"/>
        <end position="104"/>
    </location>
</feature>
<feature type="compositionally biased region" description="Basic and acidic residues" evidence="2">
    <location>
        <begin position="196"/>
        <end position="208"/>
    </location>
</feature>
<evidence type="ECO:0000313" key="5">
    <source>
        <dbReference type="EMBL" id="KAG8192511.1"/>
    </source>
</evidence>
<organism evidence="5 6">
    <name type="scientific">Oedothorax gibbosus</name>
    <dbReference type="NCBI Taxonomy" id="931172"/>
    <lineage>
        <taxon>Eukaryota</taxon>
        <taxon>Metazoa</taxon>
        <taxon>Ecdysozoa</taxon>
        <taxon>Arthropoda</taxon>
        <taxon>Chelicerata</taxon>
        <taxon>Arachnida</taxon>
        <taxon>Araneae</taxon>
        <taxon>Araneomorphae</taxon>
        <taxon>Entelegynae</taxon>
        <taxon>Araneoidea</taxon>
        <taxon>Linyphiidae</taxon>
        <taxon>Erigoninae</taxon>
        <taxon>Oedothorax</taxon>
    </lineage>
</organism>
<feature type="compositionally biased region" description="Basic and acidic residues" evidence="2">
    <location>
        <begin position="267"/>
        <end position="285"/>
    </location>
</feature>
<evidence type="ECO:0000256" key="1">
    <source>
        <dbReference type="ARBA" id="ARBA00006795"/>
    </source>
</evidence>
<feature type="compositionally biased region" description="Basic and acidic residues" evidence="2">
    <location>
        <begin position="240"/>
        <end position="259"/>
    </location>
</feature>
<dbReference type="AlphaFoldDB" id="A0AAV6VA36"/>
<protein>
    <recommendedName>
        <fullName evidence="7">CWF19-like protein 2</fullName>
    </recommendedName>
</protein>
<feature type="compositionally biased region" description="Polar residues" evidence="2">
    <location>
        <begin position="71"/>
        <end position="80"/>
    </location>
</feature>
<dbReference type="GO" id="GO:0071014">
    <property type="term" value="C:post-mRNA release spliceosomal complex"/>
    <property type="evidence" value="ECO:0007669"/>
    <property type="project" value="TreeGrafter"/>
</dbReference>
<comment type="caution">
    <text evidence="5">The sequence shown here is derived from an EMBL/GenBank/DDBJ whole genome shotgun (WGS) entry which is preliminary data.</text>
</comment>
<dbReference type="EMBL" id="JAFNEN010000139">
    <property type="protein sequence ID" value="KAG8192511.1"/>
    <property type="molecule type" value="Genomic_DNA"/>
</dbReference>
<dbReference type="Proteomes" id="UP000827092">
    <property type="component" value="Unassembled WGS sequence"/>
</dbReference>
<evidence type="ECO:0000256" key="2">
    <source>
        <dbReference type="SAM" id="MobiDB-lite"/>
    </source>
</evidence>
<evidence type="ECO:0000313" key="6">
    <source>
        <dbReference type="Proteomes" id="UP000827092"/>
    </source>
</evidence>
<dbReference type="Gene3D" id="3.30.428.10">
    <property type="entry name" value="HIT-like"/>
    <property type="match status" value="1"/>
</dbReference>
<gene>
    <name evidence="5" type="ORF">JTE90_018032</name>
</gene>
<feature type="compositionally biased region" description="Low complexity" evidence="2">
    <location>
        <begin position="308"/>
        <end position="321"/>
    </location>
</feature>
<dbReference type="InterPro" id="IPR006767">
    <property type="entry name" value="Cwf19-like_C_dom-2"/>
</dbReference>
<keyword evidence="6" id="KW-1185">Reference proteome</keyword>
<feature type="compositionally biased region" description="Basic and acidic residues" evidence="2">
    <location>
        <begin position="118"/>
        <end position="127"/>
    </location>
</feature>
<feature type="compositionally biased region" description="Basic and acidic residues" evidence="2">
    <location>
        <begin position="347"/>
        <end position="359"/>
    </location>
</feature>